<feature type="non-terminal residue" evidence="1">
    <location>
        <position position="1"/>
    </location>
</feature>
<accession>A0A3E2HQ99</accession>
<evidence type="ECO:0000313" key="2">
    <source>
        <dbReference type="Proteomes" id="UP000258309"/>
    </source>
</evidence>
<dbReference type="STRING" id="5539.A0A3E2HQ99"/>
<dbReference type="Gene3D" id="3.10.180.10">
    <property type="entry name" value="2,3-Dihydroxybiphenyl 1,2-Dioxygenase, domain 1"/>
    <property type="match status" value="1"/>
</dbReference>
<dbReference type="SUPFAM" id="SSF54593">
    <property type="entry name" value="Glyoxalase/Bleomycin resistance protein/Dihydroxybiphenyl dioxygenase"/>
    <property type="match status" value="1"/>
</dbReference>
<dbReference type="PANTHER" id="PTHR35006:SF2">
    <property type="entry name" value="GLYOXALASE FAMILY PROTEIN (AFU_ORTHOLOGUE AFUA_5G14830)"/>
    <property type="match status" value="1"/>
</dbReference>
<feature type="non-terminal residue" evidence="1">
    <location>
        <position position="138"/>
    </location>
</feature>
<name>A0A3E2HQ99_SCYLI</name>
<dbReference type="EMBL" id="NCSJ02000007">
    <property type="protein sequence ID" value="RFU35539.1"/>
    <property type="molecule type" value="Genomic_DNA"/>
</dbReference>
<dbReference type="CDD" id="cd07262">
    <property type="entry name" value="VOC_like"/>
    <property type="match status" value="1"/>
</dbReference>
<dbReference type="PANTHER" id="PTHR35006">
    <property type="entry name" value="GLYOXALASE FAMILY PROTEIN (AFU_ORTHOLOGUE AFUA_5G14830)"/>
    <property type="match status" value="1"/>
</dbReference>
<dbReference type="Proteomes" id="UP000258309">
    <property type="component" value="Unassembled WGS sequence"/>
</dbReference>
<proteinExistence type="predicted"/>
<protein>
    <recommendedName>
        <fullName evidence="3">VOC domain-containing protein</fullName>
    </recommendedName>
</protein>
<keyword evidence="2" id="KW-1185">Reference proteome</keyword>
<organism evidence="1 2">
    <name type="scientific">Scytalidium lignicola</name>
    <name type="common">Hyphomycete</name>
    <dbReference type="NCBI Taxonomy" id="5539"/>
    <lineage>
        <taxon>Eukaryota</taxon>
        <taxon>Fungi</taxon>
        <taxon>Dikarya</taxon>
        <taxon>Ascomycota</taxon>
        <taxon>Pezizomycotina</taxon>
        <taxon>Leotiomycetes</taxon>
        <taxon>Leotiomycetes incertae sedis</taxon>
        <taxon>Scytalidium</taxon>
    </lineage>
</organism>
<dbReference type="InterPro" id="IPR029068">
    <property type="entry name" value="Glyas_Bleomycin-R_OHBP_Dase"/>
</dbReference>
<gene>
    <name evidence="1" type="ORF">B7463_g773</name>
</gene>
<comment type="caution">
    <text evidence="1">The sequence shown here is derived from an EMBL/GenBank/DDBJ whole genome shotgun (WGS) entry which is preliminary data.</text>
</comment>
<dbReference type="OrthoDB" id="10249419at2759"/>
<evidence type="ECO:0008006" key="3">
    <source>
        <dbReference type="Google" id="ProtNLM"/>
    </source>
</evidence>
<dbReference type="AlphaFoldDB" id="A0A3E2HQ99"/>
<sequence>MPLDHFAIAVPQSKLDSLVTFLLDSLQHLGFKEHMRPLPSYVGMGDDVPFMWISGFEHEDGNEQVVQGILKKQHVAFTAKDASQVRQFHAAALKAGGTCNGPPGLRPQFHPGYYAAFVLDPVYGVNFEVVCHTGDNAI</sequence>
<evidence type="ECO:0000313" key="1">
    <source>
        <dbReference type="EMBL" id="RFU35539.1"/>
    </source>
</evidence>
<reference evidence="1 2" key="1">
    <citation type="submission" date="2018-05" db="EMBL/GenBank/DDBJ databases">
        <title>Draft genome sequence of Scytalidium lignicola DSM 105466, a ubiquitous saprotrophic fungus.</title>
        <authorList>
            <person name="Buettner E."/>
            <person name="Gebauer A.M."/>
            <person name="Hofrichter M."/>
            <person name="Liers C."/>
            <person name="Kellner H."/>
        </authorList>
    </citation>
    <scope>NUCLEOTIDE SEQUENCE [LARGE SCALE GENOMIC DNA]</scope>
    <source>
        <strain evidence="1 2">DSM 105466</strain>
    </source>
</reference>
<dbReference type="OMA" id="DHISIGV"/>